<comment type="subcellular location">
    <subcellularLocation>
        <location evidence="1">Membrane</location>
        <topology evidence="1">Multi-pass membrane protein</topology>
    </subcellularLocation>
</comment>
<reference evidence="8" key="3">
    <citation type="submission" date="2025-09" db="UniProtKB">
        <authorList>
            <consortium name="Ensembl"/>
        </authorList>
    </citation>
    <scope>IDENTIFICATION</scope>
</reference>
<protein>
    <submittedName>
        <fullName evidence="8">Solute carrier family 22 member 15</fullName>
    </submittedName>
</protein>
<name>A0A8C4X3C3_ERPCA</name>
<feature type="transmembrane region" description="Helical" evidence="6">
    <location>
        <begin position="283"/>
        <end position="302"/>
    </location>
</feature>
<feature type="transmembrane region" description="Helical" evidence="6">
    <location>
        <begin position="406"/>
        <end position="425"/>
    </location>
</feature>
<dbReference type="PROSITE" id="PS50850">
    <property type="entry name" value="MFS"/>
    <property type="match status" value="1"/>
</dbReference>
<evidence type="ECO:0000256" key="6">
    <source>
        <dbReference type="SAM" id="Phobius"/>
    </source>
</evidence>
<dbReference type="Proteomes" id="UP000694620">
    <property type="component" value="Chromosome 2"/>
</dbReference>
<dbReference type="RefSeq" id="XP_028651200.1">
    <property type="nucleotide sequence ID" value="XM_028795367.2"/>
</dbReference>
<dbReference type="InterPro" id="IPR005828">
    <property type="entry name" value="MFS_sugar_transport-like"/>
</dbReference>
<keyword evidence="9" id="KW-1185">Reference proteome</keyword>
<keyword evidence="4 6" id="KW-0472">Membrane</keyword>
<feature type="transmembrane region" description="Helical" evidence="6">
    <location>
        <begin position="204"/>
        <end position="222"/>
    </location>
</feature>
<feature type="transmembrane region" description="Helical" evidence="6">
    <location>
        <begin position="437"/>
        <end position="454"/>
    </location>
</feature>
<evidence type="ECO:0000256" key="3">
    <source>
        <dbReference type="ARBA" id="ARBA00022989"/>
    </source>
</evidence>
<dbReference type="OrthoDB" id="5296287at2759"/>
<feature type="transmembrane region" description="Helical" evidence="6">
    <location>
        <begin position="371"/>
        <end position="394"/>
    </location>
</feature>
<dbReference type="GeneID" id="114646945"/>
<evidence type="ECO:0000313" key="8">
    <source>
        <dbReference type="Ensembl" id="ENSECRP00000001746.1"/>
    </source>
</evidence>
<dbReference type="PANTHER" id="PTHR24064">
    <property type="entry name" value="SOLUTE CARRIER FAMILY 22 MEMBER"/>
    <property type="match status" value="1"/>
</dbReference>
<evidence type="ECO:0000256" key="2">
    <source>
        <dbReference type="ARBA" id="ARBA00022692"/>
    </source>
</evidence>
<sequence>MDLEEAFALVGEYGKYQKRLTALLISAQIYIAWQSMLIVLVGAVPTYDAVKSDLPTSTEDAAKKAILTHDLSSIVTEWHLIESQAFKVSLAGSFFFVGVLIGNVLFGPLADKIGRRPVFLTGFLFYIIFGFVTAFASNYEIFAASRLLAGLMNGGMALVSFVLVQEYVGKSYWALTGTMTNMTFAIGIALFGVLGYYIRQWRTLAVAANSPGAVLFLFCLTAPESPRWLYSQGLLKEAEEVMNCFAARNGNEGLRVKLKSPTVKSGDFNYGVLNLVKHPVLRWQTIILMYVWYVCSLVYYGLTMNAGELKGNRYLNVSLYGLVELPSYPLCMYFINKQWAGRRKTSSVFLIFAGFSCMASLFLPYNSSSWLNVTALALLGKLAISAAFNVIYIYTSEIYPTVIRNAGLGVCSMSCRFGGILAPFVPSLKVLHDTMPFIVFGLAGISAGFLDLFLPETLNKPITETVSEVEPLTCQPLEGKEGKDSNCSKEDETWRQWIH</sequence>
<evidence type="ECO:0000256" key="4">
    <source>
        <dbReference type="ARBA" id="ARBA00023136"/>
    </source>
</evidence>
<keyword evidence="3 6" id="KW-1133">Transmembrane helix</keyword>
<feature type="region of interest" description="Disordered" evidence="5">
    <location>
        <begin position="477"/>
        <end position="499"/>
    </location>
</feature>
<keyword evidence="2 6" id="KW-0812">Transmembrane</keyword>
<feature type="compositionally biased region" description="Basic and acidic residues" evidence="5">
    <location>
        <begin position="478"/>
        <end position="499"/>
    </location>
</feature>
<feature type="transmembrane region" description="Helical" evidence="6">
    <location>
        <begin position="171"/>
        <end position="198"/>
    </location>
</feature>
<accession>A0A8C4X3C3</accession>
<reference evidence="8" key="2">
    <citation type="submission" date="2025-08" db="UniProtKB">
        <authorList>
            <consortium name="Ensembl"/>
        </authorList>
    </citation>
    <scope>IDENTIFICATION</scope>
</reference>
<dbReference type="Gene3D" id="1.20.1250.20">
    <property type="entry name" value="MFS general substrate transporter like domains"/>
    <property type="match status" value="1"/>
</dbReference>
<reference evidence="8" key="1">
    <citation type="submission" date="2021-06" db="EMBL/GenBank/DDBJ databases">
        <authorList>
            <consortium name="Wellcome Sanger Institute Data Sharing"/>
        </authorList>
    </citation>
    <scope>NUCLEOTIDE SEQUENCE [LARGE SCALE GENOMIC DNA]</scope>
</reference>
<dbReference type="GeneTree" id="ENSGT00940000164766"/>
<dbReference type="AlphaFoldDB" id="A0A8C4X3C3"/>
<feature type="transmembrane region" description="Helical" evidence="6">
    <location>
        <begin position="118"/>
        <end position="137"/>
    </location>
</feature>
<dbReference type="SUPFAM" id="SSF103473">
    <property type="entry name" value="MFS general substrate transporter"/>
    <property type="match status" value="1"/>
</dbReference>
<proteinExistence type="predicted"/>
<gene>
    <name evidence="8" type="primary">slc22a15</name>
</gene>
<evidence type="ECO:0000313" key="9">
    <source>
        <dbReference type="Proteomes" id="UP000694620"/>
    </source>
</evidence>
<dbReference type="InterPro" id="IPR020846">
    <property type="entry name" value="MFS_dom"/>
</dbReference>
<evidence type="ECO:0000259" key="7">
    <source>
        <dbReference type="PROSITE" id="PS50850"/>
    </source>
</evidence>
<dbReference type="InterPro" id="IPR036259">
    <property type="entry name" value="MFS_trans_sf"/>
</dbReference>
<dbReference type="GO" id="GO:0022857">
    <property type="term" value="F:transmembrane transporter activity"/>
    <property type="evidence" value="ECO:0007669"/>
    <property type="project" value="InterPro"/>
</dbReference>
<organism evidence="8 9">
    <name type="scientific">Erpetoichthys calabaricus</name>
    <name type="common">Rope fish</name>
    <name type="synonym">Calamoichthys calabaricus</name>
    <dbReference type="NCBI Taxonomy" id="27687"/>
    <lineage>
        <taxon>Eukaryota</taxon>
        <taxon>Metazoa</taxon>
        <taxon>Chordata</taxon>
        <taxon>Craniata</taxon>
        <taxon>Vertebrata</taxon>
        <taxon>Euteleostomi</taxon>
        <taxon>Actinopterygii</taxon>
        <taxon>Polypteriformes</taxon>
        <taxon>Polypteridae</taxon>
        <taxon>Erpetoichthys</taxon>
    </lineage>
</organism>
<feature type="transmembrane region" description="Helical" evidence="6">
    <location>
        <begin position="88"/>
        <end position="106"/>
    </location>
</feature>
<evidence type="ECO:0000256" key="1">
    <source>
        <dbReference type="ARBA" id="ARBA00004141"/>
    </source>
</evidence>
<feature type="domain" description="Major facilitator superfamily (MFS) profile" evidence="7">
    <location>
        <begin position="21"/>
        <end position="459"/>
    </location>
</feature>
<feature type="transmembrane region" description="Helical" evidence="6">
    <location>
        <begin position="347"/>
        <end position="365"/>
    </location>
</feature>
<feature type="transmembrane region" description="Helical" evidence="6">
    <location>
        <begin position="143"/>
        <end position="164"/>
    </location>
</feature>
<evidence type="ECO:0000256" key="5">
    <source>
        <dbReference type="SAM" id="MobiDB-lite"/>
    </source>
</evidence>
<dbReference type="Ensembl" id="ENSECRT00000001771.1">
    <property type="protein sequence ID" value="ENSECRP00000001746.1"/>
    <property type="gene ID" value="ENSECRG00000001206.1"/>
</dbReference>
<dbReference type="Pfam" id="PF00083">
    <property type="entry name" value="Sugar_tr"/>
    <property type="match status" value="1"/>
</dbReference>
<dbReference type="GO" id="GO:0016020">
    <property type="term" value="C:membrane"/>
    <property type="evidence" value="ECO:0007669"/>
    <property type="project" value="UniProtKB-SubCell"/>
</dbReference>
<feature type="transmembrane region" description="Helical" evidence="6">
    <location>
        <begin position="20"/>
        <end position="44"/>
    </location>
</feature>